<organism evidence="1 2">
    <name type="scientific">Marivirga lumbricoides</name>
    <dbReference type="NCBI Taxonomy" id="1046115"/>
    <lineage>
        <taxon>Bacteria</taxon>
        <taxon>Pseudomonadati</taxon>
        <taxon>Bacteroidota</taxon>
        <taxon>Cytophagia</taxon>
        <taxon>Cytophagales</taxon>
        <taxon>Marivirgaceae</taxon>
        <taxon>Marivirga</taxon>
    </lineage>
</organism>
<accession>A0A2T4DPX9</accession>
<evidence type="ECO:0000313" key="2">
    <source>
        <dbReference type="Proteomes" id="UP000240608"/>
    </source>
</evidence>
<proteinExistence type="predicted"/>
<name>A0A2T4DPX9_9BACT</name>
<dbReference type="Proteomes" id="UP000240608">
    <property type="component" value="Unassembled WGS sequence"/>
</dbReference>
<sequence>MTEEEAKNVIQRIPIGAKLQLIKKNGSIADVSLASHDISSIPKKEYGHITVPELPPALIVFGGTRFGKFRIEIREISNIAWVG</sequence>
<gene>
    <name evidence="1" type="ORF">C9994_09820</name>
</gene>
<reference evidence="1 2" key="1">
    <citation type="submission" date="2018-03" db="EMBL/GenBank/DDBJ databases">
        <title>Cross-interface Injection: A General Nanoliter Liquid Handling Method Applied to Single Cells Genome Amplification Automated Nanoliter Liquid Handling Applied to Single Cell Multiple Displacement Amplification.</title>
        <authorList>
            <person name="Yun J."/>
            <person name="Xu P."/>
            <person name="Xu J."/>
            <person name="Dai X."/>
            <person name="Wang Y."/>
            <person name="Zheng X."/>
            <person name="Cao C."/>
            <person name="Yi Q."/>
            <person name="Zhu Y."/>
            <person name="Wang L."/>
            <person name="Dong Z."/>
            <person name="Huang Y."/>
            <person name="Huang L."/>
            <person name="Du W."/>
        </authorList>
    </citation>
    <scope>NUCLEOTIDE SEQUENCE [LARGE SCALE GENOMIC DNA]</scope>
    <source>
        <strain evidence="1 2">Z-D1-2</strain>
    </source>
</reference>
<comment type="caution">
    <text evidence="1">The sequence shown here is derived from an EMBL/GenBank/DDBJ whole genome shotgun (WGS) entry which is preliminary data.</text>
</comment>
<dbReference type="AlphaFoldDB" id="A0A2T4DPX9"/>
<protein>
    <submittedName>
        <fullName evidence="1">Uncharacterized protein</fullName>
    </submittedName>
</protein>
<evidence type="ECO:0000313" key="1">
    <source>
        <dbReference type="EMBL" id="PTB95873.1"/>
    </source>
</evidence>
<dbReference type="EMBL" id="PYVU01000080">
    <property type="protein sequence ID" value="PTB95873.1"/>
    <property type="molecule type" value="Genomic_DNA"/>
</dbReference>